<name>A0A8J6CK74_DIALT</name>
<protein>
    <recommendedName>
        <fullName evidence="4">Hexosyltransferase</fullName>
    </recommendedName>
</protein>
<dbReference type="InterPro" id="IPR029044">
    <property type="entry name" value="Nucleotide-diphossugar_trans"/>
</dbReference>
<comment type="caution">
    <text evidence="2">The sequence shown here is derived from an EMBL/GenBank/DDBJ whole genome shotgun (WGS) entry which is preliminary data.</text>
</comment>
<feature type="region of interest" description="Disordered" evidence="1">
    <location>
        <begin position="348"/>
        <end position="404"/>
    </location>
</feature>
<dbReference type="InterPro" id="IPR002495">
    <property type="entry name" value="Glyco_trans_8"/>
</dbReference>
<dbReference type="Pfam" id="PF01501">
    <property type="entry name" value="Glyco_transf_8"/>
    <property type="match status" value="1"/>
</dbReference>
<gene>
    <name evidence="2" type="ORF">KFE25_009189</name>
</gene>
<evidence type="ECO:0000313" key="3">
    <source>
        <dbReference type="Proteomes" id="UP000751190"/>
    </source>
</evidence>
<organism evidence="2 3">
    <name type="scientific">Diacronema lutheri</name>
    <name type="common">Unicellular marine alga</name>
    <name type="synonym">Monochrysis lutheri</name>
    <dbReference type="NCBI Taxonomy" id="2081491"/>
    <lineage>
        <taxon>Eukaryota</taxon>
        <taxon>Haptista</taxon>
        <taxon>Haptophyta</taxon>
        <taxon>Pavlovophyceae</taxon>
        <taxon>Pavlovales</taxon>
        <taxon>Pavlovaceae</taxon>
        <taxon>Diacronema</taxon>
    </lineage>
</organism>
<dbReference type="SUPFAM" id="SSF53448">
    <property type="entry name" value="Nucleotide-diphospho-sugar transferases"/>
    <property type="match status" value="1"/>
</dbReference>
<dbReference type="GO" id="GO:0016757">
    <property type="term" value="F:glycosyltransferase activity"/>
    <property type="evidence" value="ECO:0007669"/>
    <property type="project" value="InterPro"/>
</dbReference>
<dbReference type="Gene3D" id="3.90.550.10">
    <property type="entry name" value="Spore Coat Polysaccharide Biosynthesis Protein SpsA, Chain A"/>
    <property type="match status" value="1"/>
</dbReference>
<feature type="compositionally biased region" description="Low complexity" evidence="1">
    <location>
        <begin position="382"/>
        <end position="404"/>
    </location>
</feature>
<keyword evidence="3" id="KW-1185">Reference proteome</keyword>
<dbReference type="AlphaFoldDB" id="A0A8J6CK74"/>
<proteinExistence type="predicted"/>
<reference evidence="2" key="1">
    <citation type="submission" date="2021-05" db="EMBL/GenBank/DDBJ databases">
        <title>The genome of the haptophyte Pavlova lutheri (Diacronema luteri, Pavlovales) - a model for lipid biosynthesis in eukaryotic algae.</title>
        <authorList>
            <person name="Hulatt C.J."/>
            <person name="Posewitz M.C."/>
        </authorList>
    </citation>
    <scope>NUCLEOTIDE SEQUENCE</scope>
    <source>
        <strain evidence="2">NIVA-4/92</strain>
    </source>
</reference>
<sequence>MAPVVVTTTLGVDVGGVVTASLSVRRRAWVTLLSTDSYLRGVQCLARALRSVGSRYELVVMVTGSVGDESMDALRAEQCSIRVIEYVRVPSEARAAYACAHFADCWTKLSAWSWVEYEQLAYLDADMLPLANMDELLDVDVPAGVPLLAVPECACRQRVMRAHCPYAAAVPTVPASGAPSRLVRRYFNAGLLVFRPSLDEHGALLREMAQSDAAVLPFAEQDLLNRRYASRWLPLSVHYNSTKAVWLNHRRTGARAAEGPRALSDGSVAEEVRAFDLDMRRVRNLHFTMAKPWQLRDPLNRGFGAINQLWWDAFLKGARASKGGVGTLNKVCMVLALRAKAARAPAAAAAREQSHTAGGPELAGLSSSDEPDSDADADGADRASSASSRAPMADAAAAEPSDGAAELAVLESERWCLVPDHPAGHLRVPEVAV</sequence>
<dbReference type="Proteomes" id="UP000751190">
    <property type="component" value="Unassembled WGS sequence"/>
</dbReference>
<feature type="compositionally biased region" description="Acidic residues" evidence="1">
    <location>
        <begin position="369"/>
        <end position="378"/>
    </location>
</feature>
<evidence type="ECO:0000313" key="2">
    <source>
        <dbReference type="EMBL" id="KAG8470768.1"/>
    </source>
</evidence>
<accession>A0A8J6CK74</accession>
<dbReference type="EMBL" id="JAGTXO010000001">
    <property type="protein sequence ID" value="KAG8470768.1"/>
    <property type="molecule type" value="Genomic_DNA"/>
</dbReference>
<dbReference type="OrthoDB" id="2014201at2759"/>
<dbReference type="PANTHER" id="PTHR11183">
    <property type="entry name" value="GLYCOGENIN SUBFAMILY MEMBER"/>
    <property type="match status" value="1"/>
</dbReference>
<dbReference type="InterPro" id="IPR050587">
    <property type="entry name" value="GNT1/Glycosyltrans_8"/>
</dbReference>
<evidence type="ECO:0000256" key="1">
    <source>
        <dbReference type="SAM" id="MobiDB-lite"/>
    </source>
</evidence>
<evidence type="ECO:0008006" key="4">
    <source>
        <dbReference type="Google" id="ProtNLM"/>
    </source>
</evidence>